<sequence length="414" mass="46989">MAEVDYSTEFNPSRYDFGELYKTLEEIRSNEPFFWSKRYNAWVATTYDTVLQVVRSDRFSIEGSLEAAQPHGYCPAAREELGKGVDWLVTENLLTGEGETHRRFRGAITSVVTPTQLREIKPVIEGLVSKLIDNLEGRNECDFVSDFAYPLAVLTTLRMIGFDDAEKDMHRIPLWVDETFKFFAKAMDDEEQVVAARNAVEFQHYIRDHINSRLQSPKDDRLNAVIDILSSEPWNLSVDEMIITFTHTFVGAGQETTKLALSNMMLHMLRDRDHWLAVIENPGLIPAYVDEILRLDAPLLGIYRTCLEDTTMHGHQVKKGEKIFVLLGSANHDGARFADAESLCPVRPDSPPMMTFNTGKHFCVGAGLAKMEMAISLEQLTARLPSMRLKNDGGVEYEANDVNRFLSALKLEWD</sequence>
<comment type="similarity">
    <text evidence="1 2">Belongs to the cytochrome P450 family.</text>
</comment>
<dbReference type="GO" id="GO:0005506">
    <property type="term" value="F:iron ion binding"/>
    <property type="evidence" value="ECO:0007669"/>
    <property type="project" value="InterPro"/>
</dbReference>
<keyword evidence="2" id="KW-0479">Metal-binding</keyword>
<comment type="caution">
    <text evidence="3">The sequence shown here is derived from an EMBL/GenBank/DDBJ whole genome shotgun (WGS) entry which is preliminary data.</text>
</comment>
<dbReference type="GO" id="GO:0016705">
    <property type="term" value="F:oxidoreductase activity, acting on paired donors, with incorporation or reduction of molecular oxygen"/>
    <property type="evidence" value="ECO:0007669"/>
    <property type="project" value="InterPro"/>
</dbReference>
<dbReference type="PANTHER" id="PTHR46696">
    <property type="entry name" value="P450, PUTATIVE (EUROFUNG)-RELATED"/>
    <property type="match status" value="1"/>
</dbReference>
<dbReference type="PROSITE" id="PS00086">
    <property type="entry name" value="CYTOCHROME_P450"/>
    <property type="match status" value="1"/>
</dbReference>
<dbReference type="InterPro" id="IPR002397">
    <property type="entry name" value="Cyt_P450_B"/>
</dbReference>
<accession>A0A7Z0BT19</accession>
<dbReference type="SUPFAM" id="SSF48264">
    <property type="entry name" value="Cytochrome P450"/>
    <property type="match status" value="1"/>
</dbReference>
<proteinExistence type="inferred from homology"/>
<keyword evidence="2" id="KW-0560">Oxidoreductase</keyword>
<keyword evidence="2" id="KW-0349">Heme</keyword>
<dbReference type="GO" id="GO:0020037">
    <property type="term" value="F:heme binding"/>
    <property type="evidence" value="ECO:0007669"/>
    <property type="project" value="InterPro"/>
</dbReference>
<keyword evidence="4" id="KW-1185">Reference proteome</keyword>
<name>A0A7Z0BT19_9SPHN</name>
<evidence type="ECO:0000313" key="4">
    <source>
        <dbReference type="Proteomes" id="UP000522081"/>
    </source>
</evidence>
<keyword evidence="2" id="KW-0503">Monooxygenase</keyword>
<evidence type="ECO:0000256" key="1">
    <source>
        <dbReference type="ARBA" id="ARBA00010617"/>
    </source>
</evidence>
<evidence type="ECO:0008006" key="5">
    <source>
        <dbReference type="Google" id="ProtNLM"/>
    </source>
</evidence>
<evidence type="ECO:0000313" key="3">
    <source>
        <dbReference type="EMBL" id="NYH95496.1"/>
    </source>
</evidence>
<evidence type="ECO:0000256" key="2">
    <source>
        <dbReference type="RuleBase" id="RU000461"/>
    </source>
</evidence>
<dbReference type="InterPro" id="IPR036396">
    <property type="entry name" value="Cyt_P450_sf"/>
</dbReference>
<dbReference type="Pfam" id="PF00067">
    <property type="entry name" value="p450"/>
    <property type="match status" value="1"/>
</dbReference>
<reference evidence="3 4" key="1">
    <citation type="submission" date="2020-07" db="EMBL/GenBank/DDBJ databases">
        <title>Genomic Encyclopedia of Type Strains, Phase IV (KMG-IV): sequencing the most valuable type-strain genomes for metagenomic binning, comparative biology and taxonomic classification.</title>
        <authorList>
            <person name="Goeker M."/>
        </authorList>
    </citation>
    <scope>NUCLEOTIDE SEQUENCE [LARGE SCALE GENOMIC DNA]</scope>
    <source>
        <strain evidence="3 4">DSM 29043</strain>
    </source>
</reference>
<dbReference type="RefSeq" id="WP_179407337.1">
    <property type="nucleotide sequence ID" value="NZ_BMGF01000002.1"/>
</dbReference>
<dbReference type="GO" id="GO:0004497">
    <property type="term" value="F:monooxygenase activity"/>
    <property type="evidence" value="ECO:0007669"/>
    <property type="project" value="UniProtKB-KW"/>
</dbReference>
<dbReference type="Proteomes" id="UP000522081">
    <property type="component" value="Unassembled WGS sequence"/>
</dbReference>
<dbReference type="PANTHER" id="PTHR46696:SF1">
    <property type="entry name" value="CYTOCHROME P450 YJIB-RELATED"/>
    <property type="match status" value="1"/>
</dbReference>
<dbReference type="InterPro" id="IPR017972">
    <property type="entry name" value="Cyt_P450_CS"/>
</dbReference>
<dbReference type="Gene3D" id="1.10.630.10">
    <property type="entry name" value="Cytochrome P450"/>
    <property type="match status" value="1"/>
</dbReference>
<dbReference type="AlphaFoldDB" id="A0A7Z0BT19"/>
<dbReference type="PRINTS" id="PR00385">
    <property type="entry name" value="P450"/>
</dbReference>
<protein>
    <recommendedName>
        <fullName evidence="5">Cytochrome P450</fullName>
    </recommendedName>
</protein>
<dbReference type="PRINTS" id="PR00359">
    <property type="entry name" value="BP450"/>
</dbReference>
<keyword evidence="2" id="KW-0408">Iron</keyword>
<organism evidence="3 4">
    <name type="scientific">Novosphingobium marinum</name>
    <dbReference type="NCBI Taxonomy" id="1514948"/>
    <lineage>
        <taxon>Bacteria</taxon>
        <taxon>Pseudomonadati</taxon>
        <taxon>Pseudomonadota</taxon>
        <taxon>Alphaproteobacteria</taxon>
        <taxon>Sphingomonadales</taxon>
        <taxon>Sphingomonadaceae</taxon>
        <taxon>Novosphingobium</taxon>
    </lineage>
</organism>
<dbReference type="EMBL" id="JACBZF010000002">
    <property type="protein sequence ID" value="NYH95496.1"/>
    <property type="molecule type" value="Genomic_DNA"/>
</dbReference>
<gene>
    <name evidence="3" type="ORF">FHS75_001815</name>
</gene>
<dbReference type="InterPro" id="IPR001128">
    <property type="entry name" value="Cyt_P450"/>
</dbReference>